<feature type="signal peptide" evidence="1">
    <location>
        <begin position="1"/>
        <end position="19"/>
    </location>
</feature>
<sequence length="305" mass="33114">MKKILLLAGLALLHGAALAKPKPAPAPAPAAVDSVAIRQAMYKAFADSVHATLHFQQGHIVLPGGMGELTVPRGFRYLDSAQSRRVLTQLWGNPKQETLGMLFPADRGPLDKNNWAYSISYNPMGYVKDDDADDIDYADLLKDMQSDTEEENEAREASGYEPIHMLGWAATPYYDKNTKALHWAQALQFGASPDTTLNYNVRLLGRKGVLVLNAIGEPYQMPEIKASIPGLLSNVSFSKGQQYADFDANLDDVAAYGIGGLVAGKVLAKVGFFGLLLKFWKVGLLALAGAWAAIKRFLGFGGKEE</sequence>
<evidence type="ECO:0000313" key="2">
    <source>
        <dbReference type="EMBL" id="GAA4359177.1"/>
    </source>
</evidence>
<accession>A0ABP8IHU2</accession>
<feature type="chain" id="PRO_5046534880" evidence="1">
    <location>
        <begin position="20"/>
        <end position="305"/>
    </location>
</feature>
<evidence type="ECO:0000256" key="1">
    <source>
        <dbReference type="SAM" id="SignalP"/>
    </source>
</evidence>
<dbReference type="EMBL" id="BAABGZ010000028">
    <property type="protein sequence ID" value="GAA4359177.1"/>
    <property type="molecule type" value="Genomic_DNA"/>
</dbReference>
<name>A0ABP8IHU2_9BACT</name>
<dbReference type="Proteomes" id="UP001501153">
    <property type="component" value="Unassembled WGS sequence"/>
</dbReference>
<comment type="caution">
    <text evidence="2">The sequence shown here is derived from an EMBL/GenBank/DDBJ whole genome shotgun (WGS) entry which is preliminary data.</text>
</comment>
<evidence type="ECO:0000313" key="3">
    <source>
        <dbReference type="Proteomes" id="UP001501153"/>
    </source>
</evidence>
<dbReference type="InterPro" id="IPR018682">
    <property type="entry name" value="DUF2167_membr"/>
</dbReference>
<organism evidence="2 3">
    <name type="scientific">Hymenobacter saemangeumensis</name>
    <dbReference type="NCBI Taxonomy" id="1084522"/>
    <lineage>
        <taxon>Bacteria</taxon>
        <taxon>Pseudomonadati</taxon>
        <taxon>Bacteroidota</taxon>
        <taxon>Cytophagia</taxon>
        <taxon>Cytophagales</taxon>
        <taxon>Hymenobacteraceae</taxon>
        <taxon>Hymenobacter</taxon>
    </lineage>
</organism>
<dbReference type="RefSeq" id="WP_345236448.1">
    <property type="nucleotide sequence ID" value="NZ_BAABGZ010000028.1"/>
</dbReference>
<gene>
    <name evidence="2" type="ORF">GCM10023185_25560</name>
</gene>
<proteinExistence type="predicted"/>
<keyword evidence="3" id="KW-1185">Reference proteome</keyword>
<dbReference type="Pfam" id="PF09935">
    <property type="entry name" value="DUF2167"/>
    <property type="match status" value="1"/>
</dbReference>
<reference evidence="3" key="1">
    <citation type="journal article" date="2019" name="Int. J. Syst. Evol. Microbiol.">
        <title>The Global Catalogue of Microorganisms (GCM) 10K type strain sequencing project: providing services to taxonomists for standard genome sequencing and annotation.</title>
        <authorList>
            <consortium name="The Broad Institute Genomics Platform"/>
            <consortium name="The Broad Institute Genome Sequencing Center for Infectious Disease"/>
            <person name="Wu L."/>
            <person name="Ma J."/>
        </authorList>
    </citation>
    <scope>NUCLEOTIDE SEQUENCE [LARGE SCALE GENOMIC DNA]</scope>
    <source>
        <strain evidence="3">JCM 17923</strain>
    </source>
</reference>
<protein>
    <submittedName>
        <fullName evidence="2">DUF2167 domain-containing protein</fullName>
    </submittedName>
</protein>
<keyword evidence="1" id="KW-0732">Signal</keyword>